<dbReference type="OrthoDB" id="5962323at2759"/>
<dbReference type="GO" id="GO:0016020">
    <property type="term" value="C:membrane"/>
    <property type="evidence" value="ECO:0007669"/>
    <property type="project" value="UniProtKB-SubCell"/>
</dbReference>
<keyword evidence="4 6" id="KW-1133">Transmembrane helix</keyword>
<evidence type="ECO:0000313" key="8">
    <source>
        <dbReference type="EMBL" id="CAD7652692.1"/>
    </source>
</evidence>
<dbReference type="InterPro" id="IPR017452">
    <property type="entry name" value="GPCR_Rhodpsn_7TM"/>
</dbReference>
<dbReference type="PANTHER" id="PTHR47023">
    <property type="entry name" value="SEX PEPTIDE RECEPTOR"/>
    <property type="match status" value="1"/>
</dbReference>
<accession>A0A7R9M3H4</accession>
<feature type="transmembrane region" description="Helical" evidence="6">
    <location>
        <begin position="266"/>
        <end position="292"/>
    </location>
</feature>
<comment type="similarity">
    <text evidence="2">Belongs to the G-protein coupled receptor 1 family.</text>
</comment>
<name>A0A7R9M3H4_9ACAR</name>
<dbReference type="InterPro" id="IPR019427">
    <property type="entry name" value="7TM_GPCR_serpentine_rcpt_Srw"/>
</dbReference>
<keyword evidence="5 6" id="KW-0472">Membrane</keyword>
<feature type="transmembrane region" description="Helical" evidence="6">
    <location>
        <begin position="89"/>
        <end position="109"/>
    </location>
</feature>
<feature type="transmembrane region" description="Helical" evidence="6">
    <location>
        <begin position="121"/>
        <end position="141"/>
    </location>
</feature>
<dbReference type="Proteomes" id="UP000728032">
    <property type="component" value="Unassembled WGS sequence"/>
</dbReference>
<dbReference type="CDD" id="cd14978">
    <property type="entry name" value="7tmA_FMRFamide_R-like"/>
    <property type="match status" value="1"/>
</dbReference>
<dbReference type="PROSITE" id="PS50262">
    <property type="entry name" value="G_PROTEIN_RECEP_F1_2"/>
    <property type="match status" value="1"/>
</dbReference>
<organism evidence="8">
    <name type="scientific">Oppiella nova</name>
    <dbReference type="NCBI Taxonomy" id="334625"/>
    <lineage>
        <taxon>Eukaryota</taxon>
        <taxon>Metazoa</taxon>
        <taxon>Ecdysozoa</taxon>
        <taxon>Arthropoda</taxon>
        <taxon>Chelicerata</taxon>
        <taxon>Arachnida</taxon>
        <taxon>Acari</taxon>
        <taxon>Acariformes</taxon>
        <taxon>Sarcoptiformes</taxon>
        <taxon>Oribatida</taxon>
        <taxon>Brachypylina</taxon>
        <taxon>Oppioidea</taxon>
        <taxon>Oppiidae</taxon>
        <taxon>Oppiella</taxon>
    </lineage>
</organism>
<dbReference type="PRINTS" id="PR00237">
    <property type="entry name" value="GPCRRHODOPSN"/>
</dbReference>
<evidence type="ECO:0000256" key="1">
    <source>
        <dbReference type="ARBA" id="ARBA00004370"/>
    </source>
</evidence>
<evidence type="ECO:0000256" key="4">
    <source>
        <dbReference type="ARBA" id="ARBA00022989"/>
    </source>
</evidence>
<keyword evidence="9" id="KW-1185">Reference proteome</keyword>
<dbReference type="Pfam" id="PF10324">
    <property type="entry name" value="7TM_GPCR_Srw"/>
    <property type="match status" value="1"/>
</dbReference>
<evidence type="ECO:0000256" key="2">
    <source>
        <dbReference type="ARBA" id="ARBA00010663"/>
    </source>
</evidence>
<dbReference type="InterPro" id="IPR000276">
    <property type="entry name" value="GPCR_Rhodpsn"/>
</dbReference>
<evidence type="ECO:0000256" key="6">
    <source>
        <dbReference type="SAM" id="Phobius"/>
    </source>
</evidence>
<reference evidence="8" key="1">
    <citation type="submission" date="2020-11" db="EMBL/GenBank/DDBJ databases">
        <authorList>
            <person name="Tran Van P."/>
        </authorList>
    </citation>
    <scope>NUCLEOTIDE SEQUENCE</scope>
</reference>
<feature type="transmembrane region" description="Helical" evidence="6">
    <location>
        <begin position="161"/>
        <end position="186"/>
    </location>
</feature>
<dbReference type="AlphaFoldDB" id="A0A7R9M3H4"/>
<sequence>MDHKTIENFTQTTNLMDGTQVVGDSYGPNLWSLSLTLSHNSSNSTPYNESHFGDDYNLTTNVSIPEPMQRVFNITQTTPIEYAMVMYGYIMPFLLIMTLVANILIVLVLAQKHMRTPTNIVLLSMAVADMLTLVFPSPWYFYMYTLGYHTELLYPPVACYAYSQMIEVIPMFFHTASIWLTILLAGQRYIYICHPVLAKTWCTIPRVSRAIITIFIMSFSAQFSRFFDSFYKSVEFESNGVTCMGCQQLMADWVENYQNFYFPLYFGFRIIFVNMGPCLALVVLNVFLFMALRRAQRKRKKLFQDKRNTESKNIRDSNSTTYMLMVVVTVFLMVEIPMAVATLIHVLANTAIIPFPDENFKYLKITILITNFIIMLSFPLNFAIYCGMSRQFRETFSQLFIKKLRDQVQGSKSAVTTATNL</sequence>
<keyword evidence="3 6" id="KW-0812">Transmembrane</keyword>
<feature type="transmembrane region" description="Helical" evidence="6">
    <location>
        <begin position="207"/>
        <end position="227"/>
    </location>
</feature>
<dbReference type="EMBL" id="OC920665">
    <property type="protein sequence ID" value="CAD7652692.1"/>
    <property type="molecule type" value="Genomic_DNA"/>
</dbReference>
<dbReference type="EMBL" id="CAJPVJ010005840">
    <property type="protein sequence ID" value="CAG2169879.1"/>
    <property type="molecule type" value="Genomic_DNA"/>
</dbReference>
<dbReference type="SUPFAM" id="SSF81321">
    <property type="entry name" value="Family A G protein-coupled receptor-like"/>
    <property type="match status" value="1"/>
</dbReference>
<dbReference type="PANTHER" id="PTHR47023:SF1">
    <property type="entry name" value="SEX PEPTIDE RECEPTOR"/>
    <property type="match status" value="1"/>
</dbReference>
<gene>
    <name evidence="8" type="ORF">ONB1V03_LOCUS9353</name>
</gene>
<dbReference type="InterPro" id="IPR053071">
    <property type="entry name" value="GPCR1-related_rcpt"/>
</dbReference>
<comment type="subcellular location">
    <subcellularLocation>
        <location evidence="1">Membrane</location>
    </subcellularLocation>
</comment>
<proteinExistence type="inferred from homology"/>
<feature type="transmembrane region" description="Helical" evidence="6">
    <location>
        <begin position="367"/>
        <end position="388"/>
    </location>
</feature>
<feature type="transmembrane region" description="Helical" evidence="6">
    <location>
        <begin position="322"/>
        <end position="347"/>
    </location>
</feature>
<evidence type="ECO:0000259" key="7">
    <source>
        <dbReference type="PROSITE" id="PS50262"/>
    </source>
</evidence>
<dbReference type="Gene3D" id="1.20.1070.10">
    <property type="entry name" value="Rhodopsin 7-helix transmembrane proteins"/>
    <property type="match status" value="1"/>
</dbReference>
<dbReference type="GO" id="GO:0008528">
    <property type="term" value="F:G protein-coupled peptide receptor activity"/>
    <property type="evidence" value="ECO:0007669"/>
    <property type="project" value="InterPro"/>
</dbReference>
<evidence type="ECO:0000313" key="9">
    <source>
        <dbReference type="Proteomes" id="UP000728032"/>
    </source>
</evidence>
<evidence type="ECO:0000256" key="3">
    <source>
        <dbReference type="ARBA" id="ARBA00022692"/>
    </source>
</evidence>
<evidence type="ECO:0000256" key="5">
    <source>
        <dbReference type="ARBA" id="ARBA00023136"/>
    </source>
</evidence>
<feature type="domain" description="G-protein coupled receptors family 1 profile" evidence="7">
    <location>
        <begin position="101"/>
        <end position="385"/>
    </location>
</feature>
<protein>
    <recommendedName>
        <fullName evidence="7">G-protein coupled receptors family 1 profile domain-containing protein</fullName>
    </recommendedName>
</protein>